<dbReference type="InterPro" id="IPR004632">
    <property type="entry name" value="4NH2But_aminotransferase_bac"/>
</dbReference>
<organism evidence="7 8">
    <name type="scientific">Rhodopseudomonas palustris</name>
    <dbReference type="NCBI Taxonomy" id="1076"/>
    <lineage>
        <taxon>Bacteria</taxon>
        <taxon>Pseudomonadati</taxon>
        <taxon>Pseudomonadota</taxon>
        <taxon>Alphaproteobacteria</taxon>
        <taxon>Hyphomicrobiales</taxon>
        <taxon>Nitrobacteraceae</taxon>
        <taxon>Rhodopseudomonas</taxon>
    </lineage>
</organism>
<dbReference type="AlphaFoldDB" id="A0AAX3E4I9"/>
<comment type="similarity">
    <text evidence="2 6">Belongs to the class-III pyridoxal-phosphate-dependent aminotransferase family.</text>
</comment>
<evidence type="ECO:0000313" key="7">
    <source>
        <dbReference type="EMBL" id="UYO41883.1"/>
    </source>
</evidence>
<dbReference type="PANTHER" id="PTHR11986">
    <property type="entry name" value="AMINOTRANSFERASE CLASS III"/>
    <property type="match status" value="1"/>
</dbReference>
<dbReference type="PROSITE" id="PS00600">
    <property type="entry name" value="AA_TRANSFER_CLASS_3"/>
    <property type="match status" value="1"/>
</dbReference>
<dbReference type="PIRSF" id="PIRSF000521">
    <property type="entry name" value="Transaminase_4ab_Lys_Orn"/>
    <property type="match status" value="1"/>
</dbReference>
<dbReference type="InterPro" id="IPR005814">
    <property type="entry name" value="Aminotrans_3"/>
</dbReference>
<gene>
    <name evidence="7" type="primary">gabT</name>
    <name evidence="7" type="ORF">KQX62_11545</name>
</gene>
<evidence type="ECO:0000313" key="8">
    <source>
        <dbReference type="Proteomes" id="UP001163166"/>
    </source>
</evidence>
<comment type="cofactor">
    <cofactor evidence="1">
        <name>pyridoxal 5'-phosphate</name>
        <dbReference type="ChEBI" id="CHEBI:597326"/>
    </cofactor>
</comment>
<evidence type="ECO:0000256" key="2">
    <source>
        <dbReference type="ARBA" id="ARBA00008954"/>
    </source>
</evidence>
<dbReference type="GO" id="GO:0009448">
    <property type="term" value="P:gamma-aminobutyric acid metabolic process"/>
    <property type="evidence" value="ECO:0007669"/>
    <property type="project" value="InterPro"/>
</dbReference>
<keyword evidence="5 6" id="KW-0663">Pyridoxal phosphate</keyword>
<dbReference type="CDD" id="cd00610">
    <property type="entry name" value="OAT_like"/>
    <property type="match status" value="1"/>
</dbReference>
<dbReference type="Proteomes" id="UP001163166">
    <property type="component" value="Chromosome"/>
</dbReference>
<dbReference type="Gene3D" id="3.40.640.10">
    <property type="entry name" value="Type I PLP-dependent aspartate aminotransferase-like (Major domain)"/>
    <property type="match status" value="1"/>
</dbReference>
<evidence type="ECO:0000256" key="4">
    <source>
        <dbReference type="ARBA" id="ARBA00022679"/>
    </source>
</evidence>
<dbReference type="Gene3D" id="3.90.1150.10">
    <property type="entry name" value="Aspartate Aminotransferase, domain 1"/>
    <property type="match status" value="1"/>
</dbReference>
<evidence type="ECO:0000256" key="3">
    <source>
        <dbReference type="ARBA" id="ARBA00022576"/>
    </source>
</evidence>
<evidence type="ECO:0000256" key="6">
    <source>
        <dbReference type="RuleBase" id="RU003560"/>
    </source>
</evidence>
<dbReference type="NCBIfam" id="TIGR00700">
    <property type="entry name" value="GABAtrnsam"/>
    <property type="match status" value="1"/>
</dbReference>
<dbReference type="InterPro" id="IPR050103">
    <property type="entry name" value="Class-III_PLP-dep_AT"/>
</dbReference>
<sequence>MTNSELLTRRQTAVVRGVSQATPVFAERALNSEIWDVEGKRYVDFAGGIAVLNTGHCHPRIVAAIREQLDRFTHTCFQVAPYEGYIRLAERLNQLAPINGPLKSILLSTGAEATENAVKIARAATGRSGVIAFTGGFHGRTAFASAMTGKVIPYKKALGPPLPGVWHVPFPVVGGDVSVEDALRCVQFVFKADIDASQVAAIIIEPVQGEGGFHQAPPELMRGLRRLCDENGIVLIADEVQTGFGRTGKMFAMEHYDVQADIVCVAKSLAGGLPLSGVIGRAAIMDAAEPGGLGGTYAGNPLACAAALAVLDVFEEENLIARANQIGERLRSAIDRFALSNTLVPTSVARGPGAMVAFDILKQRGSNEPDAEATKRVTRLAYENGLILLSCGTAANTIRILVPLTASDAIVDEGLAILERCLAA</sequence>
<dbReference type="FunFam" id="3.40.640.10:FF:000013">
    <property type="entry name" value="4-aminobutyrate aminotransferase"/>
    <property type="match status" value="1"/>
</dbReference>
<dbReference type="EMBL" id="CP076676">
    <property type="protein sequence ID" value="UYO41883.1"/>
    <property type="molecule type" value="Genomic_DNA"/>
</dbReference>
<dbReference type="InterPro" id="IPR015424">
    <property type="entry name" value="PyrdxlP-dep_Trfase"/>
</dbReference>
<keyword evidence="4 7" id="KW-0808">Transferase</keyword>
<protein>
    <submittedName>
        <fullName evidence="7">4-aminobutyrate--2-oxoglutarate transaminase</fullName>
        <ecNumber evidence="7">2.6.1.19</ecNumber>
    </submittedName>
</protein>
<dbReference type="Pfam" id="PF00202">
    <property type="entry name" value="Aminotran_3"/>
    <property type="match status" value="1"/>
</dbReference>
<keyword evidence="3 7" id="KW-0032">Aminotransferase</keyword>
<dbReference type="InterPro" id="IPR049704">
    <property type="entry name" value="Aminotrans_3_PPA_site"/>
</dbReference>
<dbReference type="InterPro" id="IPR015421">
    <property type="entry name" value="PyrdxlP-dep_Trfase_major"/>
</dbReference>
<reference evidence="7" key="1">
    <citation type="journal article" date="2022" name="Biol. Control">
        <title>In silico genomic analysis of Rhodopseudomonas palustris strains revealed potential biocontrol agents and crop yield enhancers.</title>
        <authorList>
            <person name="Surachat K."/>
            <person name="Kantachote D."/>
            <person name="Deachamag P."/>
            <person name="Wonglapsuwan M."/>
        </authorList>
    </citation>
    <scope>NUCLEOTIDE SEQUENCE</scope>
    <source>
        <strain evidence="7">TLS06</strain>
    </source>
</reference>
<proteinExistence type="inferred from homology"/>
<accession>A0AAX3E4I9</accession>
<name>A0AAX3E4I9_RHOPL</name>
<dbReference type="GO" id="GO:0034386">
    <property type="term" value="F:4-aminobutyrate:2-oxoglutarate transaminase activity"/>
    <property type="evidence" value="ECO:0007669"/>
    <property type="project" value="UniProtKB-EC"/>
</dbReference>
<dbReference type="PANTHER" id="PTHR11986:SF58">
    <property type="entry name" value="LEUCINE_METHIONINE RACEMASE"/>
    <property type="match status" value="1"/>
</dbReference>
<dbReference type="SUPFAM" id="SSF53383">
    <property type="entry name" value="PLP-dependent transferases"/>
    <property type="match status" value="1"/>
</dbReference>
<dbReference type="InterPro" id="IPR015422">
    <property type="entry name" value="PyrdxlP-dep_Trfase_small"/>
</dbReference>
<dbReference type="EC" id="2.6.1.19" evidence="7"/>
<dbReference type="RefSeq" id="WP_107344239.1">
    <property type="nucleotide sequence ID" value="NZ_CP019966.1"/>
</dbReference>
<dbReference type="GO" id="GO:0042802">
    <property type="term" value="F:identical protein binding"/>
    <property type="evidence" value="ECO:0007669"/>
    <property type="project" value="TreeGrafter"/>
</dbReference>
<evidence type="ECO:0000256" key="5">
    <source>
        <dbReference type="ARBA" id="ARBA00022898"/>
    </source>
</evidence>
<evidence type="ECO:0000256" key="1">
    <source>
        <dbReference type="ARBA" id="ARBA00001933"/>
    </source>
</evidence>
<dbReference type="GO" id="GO:0030170">
    <property type="term" value="F:pyridoxal phosphate binding"/>
    <property type="evidence" value="ECO:0007669"/>
    <property type="project" value="InterPro"/>
</dbReference>